<dbReference type="EC" id="3.1.26.4" evidence="6 14"/>
<feature type="domain" description="RNase H type-2" evidence="17">
    <location>
        <begin position="7"/>
        <end position="197"/>
    </location>
</feature>
<dbReference type="STRING" id="1300342.I596_907"/>
<comment type="similarity">
    <text evidence="5 14 16">Belongs to the RNase HII family.</text>
</comment>
<dbReference type="Proteomes" id="UP000076830">
    <property type="component" value="Chromosome"/>
</dbReference>
<keyword evidence="10 14" id="KW-0479">Metal-binding</keyword>
<keyword evidence="9 14" id="KW-0540">Nuclease</keyword>
<dbReference type="GO" id="GO:0005737">
    <property type="term" value="C:cytoplasm"/>
    <property type="evidence" value="ECO:0007669"/>
    <property type="project" value="UniProtKB-SubCell"/>
</dbReference>
<keyword evidence="11 14" id="KW-0255">Endonuclease</keyword>
<evidence type="ECO:0000256" key="10">
    <source>
        <dbReference type="ARBA" id="ARBA00022723"/>
    </source>
</evidence>
<dbReference type="RefSeq" id="WP_067644648.1">
    <property type="nucleotide sequence ID" value="NZ_CP015249.1"/>
</dbReference>
<evidence type="ECO:0000256" key="4">
    <source>
        <dbReference type="ARBA" id="ARBA00004496"/>
    </source>
</evidence>
<dbReference type="KEGG" id="dko:I596_907"/>
<gene>
    <name evidence="14" type="primary">rnhB</name>
    <name evidence="18" type="ORF">I596_907</name>
</gene>
<dbReference type="InterPro" id="IPR036397">
    <property type="entry name" value="RNaseH_sf"/>
</dbReference>
<dbReference type="InterPro" id="IPR024567">
    <property type="entry name" value="RNase_HII/HIII_dom"/>
</dbReference>
<dbReference type="OrthoDB" id="9803420at2"/>
<feature type="binding site" evidence="14 15">
    <location>
        <position position="13"/>
    </location>
    <ligand>
        <name>a divalent metal cation</name>
        <dbReference type="ChEBI" id="CHEBI:60240"/>
    </ligand>
</feature>
<evidence type="ECO:0000313" key="19">
    <source>
        <dbReference type="Proteomes" id="UP000076830"/>
    </source>
</evidence>
<keyword evidence="19" id="KW-1185">Reference proteome</keyword>
<dbReference type="PANTHER" id="PTHR10954">
    <property type="entry name" value="RIBONUCLEASE H2 SUBUNIT A"/>
    <property type="match status" value="1"/>
</dbReference>
<accession>A0A160DRT8</accession>
<dbReference type="EMBL" id="CP015249">
    <property type="protein sequence ID" value="ANB16938.1"/>
    <property type="molecule type" value="Genomic_DNA"/>
</dbReference>
<evidence type="ECO:0000256" key="2">
    <source>
        <dbReference type="ARBA" id="ARBA00001946"/>
    </source>
</evidence>
<dbReference type="PANTHER" id="PTHR10954:SF18">
    <property type="entry name" value="RIBONUCLEASE HII"/>
    <property type="match status" value="1"/>
</dbReference>
<evidence type="ECO:0000256" key="8">
    <source>
        <dbReference type="ARBA" id="ARBA00022490"/>
    </source>
</evidence>
<sequence length="197" mass="20705">MNRNALLLTAGVDEAGRGPLAGPVVVAAVILDPDRPIDGLDDSKALAEPVREALALLIRERALGYAVCVVDTAEIDRINILRATLAGMSRALAALAPGPVLALIDGNQLPADLPCPGRAIVGGDALEPAISAASILAKTERDRLMRAWDAVHPGYGFARHKGYSTPEHLQALERLGPCAIHRTSFAPVRRLIAPALL</sequence>
<evidence type="ECO:0000256" key="1">
    <source>
        <dbReference type="ARBA" id="ARBA00000077"/>
    </source>
</evidence>
<keyword evidence="12 14" id="KW-0378">Hydrolase</keyword>
<feature type="binding site" evidence="14 15">
    <location>
        <position position="14"/>
    </location>
    <ligand>
        <name>a divalent metal cation</name>
        <dbReference type="ChEBI" id="CHEBI:60240"/>
    </ligand>
</feature>
<dbReference type="GO" id="GO:0043137">
    <property type="term" value="P:DNA replication, removal of RNA primer"/>
    <property type="evidence" value="ECO:0007669"/>
    <property type="project" value="TreeGrafter"/>
</dbReference>
<comment type="catalytic activity">
    <reaction evidence="1 14 15 16">
        <text>Endonucleolytic cleavage to 5'-phosphomonoester.</text>
        <dbReference type="EC" id="3.1.26.4"/>
    </reaction>
</comment>
<evidence type="ECO:0000256" key="13">
    <source>
        <dbReference type="ARBA" id="ARBA00023211"/>
    </source>
</evidence>
<keyword evidence="13 14" id="KW-0464">Manganese</keyword>
<dbReference type="Gene3D" id="3.30.420.10">
    <property type="entry name" value="Ribonuclease H-like superfamily/Ribonuclease H"/>
    <property type="match status" value="1"/>
</dbReference>
<dbReference type="GO" id="GO:0003723">
    <property type="term" value="F:RNA binding"/>
    <property type="evidence" value="ECO:0007669"/>
    <property type="project" value="UniProtKB-UniRule"/>
</dbReference>
<evidence type="ECO:0000256" key="5">
    <source>
        <dbReference type="ARBA" id="ARBA00007383"/>
    </source>
</evidence>
<dbReference type="InterPro" id="IPR001352">
    <property type="entry name" value="RNase_HII/HIII"/>
</dbReference>
<evidence type="ECO:0000256" key="11">
    <source>
        <dbReference type="ARBA" id="ARBA00022759"/>
    </source>
</evidence>
<dbReference type="AlphaFoldDB" id="A0A160DRT8"/>
<comment type="cofactor">
    <cofactor evidence="14 15">
        <name>Mn(2+)</name>
        <dbReference type="ChEBI" id="CHEBI:29035"/>
    </cofactor>
    <cofactor evidence="14 15">
        <name>Mg(2+)</name>
        <dbReference type="ChEBI" id="CHEBI:18420"/>
    </cofactor>
    <text evidence="14 15">Manganese or magnesium. Binds 1 divalent metal ion per monomer in the absence of substrate. May bind a second metal ion after substrate binding.</text>
</comment>
<dbReference type="HAMAP" id="MF_00052_B">
    <property type="entry name" value="RNase_HII_B"/>
    <property type="match status" value="1"/>
</dbReference>
<feature type="binding site" evidence="14 15">
    <location>
        <position position="105"/>
    </location>
    <ligand>
        <name>a divalent metal cation</name>
        <dbReference type="ChEBI" id="CHEBI:60240"/>
    </ligand>
</feature>
<dbReference type="GO" id="GO:0004523">
    <property type="term" value="F:RNA-DNA hybrid ribonuclease activity"/>
    <property type="evidence" value="ECO:0007669"/>
    <property type="project" value="UniProtKB-UniRule"/>
</dbReference>
<keyword evidence="8 14" id="KW-0963">Cytoplasm</keyword>
<dbReference type="InterPro" id="IPR012337">
    <property type="entry name" value="RNaseH-like_sf"/>
</dbReference>
<evidence type="ECO:0000256" key="14">
    <source>
        <dbReference type="HAMAP-Rule" id="MF_00052"/>
    </source>
</evidence>
<evidence type="ECO:0000256" key="6">
    <source>
        <dbReference type="ARBA" id="ARBA00012180"/>
    </source>
</evidence>
<dbReference type="PATRIC" id="fig|1300342.3.peg.885"/>
<evidence type="ECO:0000256" key="7">
    <source>
        <dbReference type="ARBA" id="ARBA00019179"/>
    </source>
</evidence>
<dbReference type="CDD" id="cd07182">
    <property type="entry name" value="RNase_HII_bacteria_HII_like"/>
    <property type="match status" value="1"/>
</dbReference>
<dbReference type="GO" id="GO:0006298">
    <property type="term" value="P:mismatch repair"/>
    <property type="evidence" value="ECO:0007669"/>
    <property type="project" value="TreeGrafter"/>
</dbReference>
<dbReference type="SUPFAM" id="SSF53098">
    <property type="entry name" value="Ribonuclease H-like"/>
    <property type="match status" value="1"/>
</dbReference>
<evidence type="ECO:0000256" key="15">
    <source>
        <dbReference type="PROSITE-ProRule" id="PRU01319"/>
    </source>
</evidence>
<evidence type="ECO:0000313" key="18">
    <source>
        <dbReference type="EMBL" id="ANB16938.1"/>
    </source>
</evidence>
<evidence type="ECO:0000256" key="3">
    <source>
        <dbReference type="ARBA" id="ARBA00004065"/>
    </source>
</evidence>
<dbReference type="GO" id="GO:0032299">
    <property type="term" value="C:ribonuclease H2 complex"/>
    <property type="evidence" value="ECO:0007669"/>
    <property type="project" value="TreeGrafter"/>
</dbReference>
<dbReference type="Pfam" id="PF01351">
    <property type="entry name" value="RNase_HII"/>
    <property type="match status" value="1"/>
</dbReference>
<proteinExistence type="inferred from homology"/>
<reference evidence="18 19" key="1">
    <citation type="submission" date="2016-04" db="EMBL/GenBank/DDBJ databases">
        <title>Complete genome sequence of Dokdonella koreensis DS-123T.</title>
        <authorList>
            <person name="Kim J.F."/>
            <person name="Lee H."/>
            <person name="Kwak M.-J."/>
        </authorList>
    </citation>
    <scope>NUCLEOTIDE SEQUENCE [LARGE SCALE GENOMIC DNA]</scope>
    <source>
        <strain evidence="18 19">DS-123</strain>
    </source>
</reference>
<dbReference type="NCBIfam" id="NF000595">
    <property type="entry name" value="PRK00015.1-3"/>
    <property type="match status" value="1"/>
</dbReference>
<comment type="function">
    <text evidence="3 14 16">Endonuclease that specifically degrades the RNA of RNA-DNA hybrids.</text>
</comment>
<name>A0A160DRT8_9GAMM</name>
<evidence type="ECO:0000256" key="9">
    <source>
        <dbReference type="ARBA" id="ARBA00022722"/>
    </source>
</evidence>
<dbReference type="PROSITE" id="PS51975">
    <property type="entry name" value="RNASE_H_2"/>
    <property type="match status" value="1"/>
</dbReference>
<comment type="cofactor">
    <cofactor evidence="2">
        <name>Mg(2+)</name>
        <dbReference type="ChEBI" id="CHEBI:18420"/>
    </cofactor>
</comment>
<evidence type="ECO:0000256" key="16">
    <source>
        <dbReference type="RuleBase" id="RU003515"/>
    </source>
</evidence>
<dbReference type="GO" id="GO:0030145">
    <property type="term" value="F:manganese ion binding"/>
    <property type="evidence" value="ECO:0007669"/>
    <property type="project" value="UniProtKB-UniRule"/>
</dbReference>
<comment type="subcellular location">
    <subcellularLocation>
        <location evidence="4 14">Cytoplasm</location>
    </subcellularLocation>
</comment>
<evidence type="ECO:0000256" key="12">
    <source>
        <dbReference type="ARBA" id="ARBA00022801"/>
    </source>
</evidence>
<protein>
    <recommendedName>
        <fullName evidence="7 14">Ribonuclease HII</fullName>
        <shortName evidence="14">RNase HII</shortName>
        <ecNumber evidence="6 14">3.1.26.4</ecNumber>
    </recommendedName>
</protein>
<organism evidence="18 19">
    <name type="scientific">Dokdonella koreensis DS-123</name>
    <dbReference type="NCBI Taxonomy" id="1300342"/>
    <lineage>
        <taxon>Bacteria</taxon>
        <taxon>Pseudomonadati</taxon>
        <taxon>Pseudomonadota</taxon>
        <taxon>Gammaproteobacteria</taxon>
        <taxon>Lysobacterales</taxon>
        <taxon>Rhodanobacteraceae</taxon>
        <taxon>Dokdonella</taxon>
    </lineage>
</organism>
<evidence type="ECO:0000259" key="17">
    <source>
        <dbReference type="PROSITE" id="PS51975"/>
    </source>
</evidence>
<dbReference type="InterPro" id="IPR022898">
    <property type="entry name" value="RNase_HII"/>
</dbReference>